<evidence type="ECO:0000313" key="3">
    <source>
        <dbReference type="Proteomes" id="UP000321793"/>
    </source>
</evidence>
<dbReference type="AlphaFoldDB" id="A0A512T3F1"/>
<organism evidence="2 3">
    <name type="scientific">Knoellia locipacati</name>
    <dbReference type="NCBI Taxonomy" id="882824"/>
    <lineage>
        <taxon>Bacteria</taxon>
        <taxon>Bacillati</taxon>
        <taxon>Actinomycetota</taxon>
        <taxon>Actinomycetes</taxon>
        <taxon>Micrococcales</taxon>
        <taxon>Intrasporangiaceae</taxon>
        <taxon>Knoellia</taxon>
    </lineage>
</organism>
<name>A0A512T3F1_9MICO</name>
<evidence type="ECO:0000256" key="1">
    <source>
        <dbReference type="SAM" id="Phobius"/>
    </source>
</evidence>
<proteinExistence type="predicted"/>
<protein>
    <submittedName>
        <fullName evidence="2">Uncharacterized protein</fullName>
    </submittedName>
</protein>
<reference evidence="2 3" key="1">
    <citation type="submission" date="2019-07" db="EMBL/GenBank/DDBJ databases">
        <title>Whole genome shotgun sequence of Knoellia locipacati NBRC 109775.</title>
        <authorList>
            <person name="Hosoyama A."/>
            <person name="Uohara A."/>
            <person name="Ohji S."/>
            <person name="Ichikawa N."/>
        </authorList>
    </citation>
    <scope>NUCLEOTIDE SEQUENCE [LARGE SCALE GENOMIC DNA]</scope>
    <source>
        <strain evidence="2 3">NBRC 109775</strain>
    </source>
</reference>
<keyword evidence="1" id="KW-1133">Transmembrane helix</keyword>
<keyword evidence="3" id="KW-1185">Reference proteome</keyword>
<feature type="transmembrane region" description="Helical" evidence="1">
    <location>
        <begin position="31"/>
        <end position="48"/>
    </location>
</feature>
<dbReference type="RefSeq" id="WP_186828055.1">
    <property type="nucleotide sequence ID" value="NZ_BAABDN010000002.1"/>
</dbReference>
<keyword evidence="1" id="KW-0812">Transmembrane</keyword>
<evidence type="ECO:0000313" key="2">
    <source>
        <dbReference type="EMBL" id="GEQ14719.1"/>
    </source>
</evidence>
<keyword evidence="1" id="KW-0472">Membrane</keyword>
<accession>A0A512T3F1</accession>
<comment type="caution">
    <text evidence="2">The sequence shown here is derived from an EMBL/GenBank/DDBJ whole genome shotgun (WGS) entry which is preliminary data.</text>
</comment>
<gene>
    <name evidence="2" type="ORF">KLO01_27660</name>
</gene>
<sequence length="50" mass="5338">MAAPSPAAPPRLGMMCGLDLDEHPTHPVRDHLQAAVVLVLFVAVTLLLRP</sequence>
<dbReference type="Proteomes" id="UP000321793">
    <property type="component" value="Unassembled WGS sequence"/>
</dbReference>
<dbReference type="EMBL" id="BKBA01000009">
    <property type="protein sequence ID" value="GEQ14719.1"/>
    <property type="molecule type" value="Genomic_DNA"/>
</dbReference>